<dbReference type="EMBL" id="CP155573">
    <property type="protein sequence ID" value="XFO64134.1"/>
    <property type="molecule type" value="Genomic_DNA"/>
</dbReference>
<dbReference type="Proteomes" id="UP000216752">
    <property type="component" value="Chromosome"/>
</dbReference>
<organism evidence="1 2">
    <name type="scientific">Sporomusa silvacetica DSM 10669</name>
    <dbReference type="NCBI Taxonomy" id="1123289"/>
    <lineage>
        <taxon>Bacteria</taxon>
        <taxon>Bacillati</taxon>
        <taxon>Bacillota</taxon>
        <taxon>Negativicutes</taxon>
        <taxon>Selenomonadales</taxon>
        <taxon>Sporomusaceae</taxon>
        <taxon>Sporomusa</taxon>
    </lineage>
</organism>
<dbReference type="RefSeq" id="WP_094605370.1">
    <property type="nucleotide sequence ID" value="NZ_CP155573.1"/>
</dbReference>
<name>A0ABZ3IEN1_9FIRM</name>
<dbReference type="InterPro" id="IPR019271">
    <property type="entry name" value="DUF2284_metal-binding"/>
</dbReference>
<evidence type="ECO:0000313" key="2">
    <source>
        <dbReference type="Proteomes" id="UP000216752"/>
    </source>
</evidence>
<gene>
    <name evidence="1" type="ORF">SPSIL_002240</name>
</gene>
<reference evidence="1" key="1">
    <citation type="submission" date="2024-05" db="EMBL/GenBank/DDBJ databases">
        <title>Isolation and characterization of Sporomusa carbonis sp. nov., a carboxydotrophic hydrogenogen in the genus of Sporomusa isolated from a charcoal burning pile.</title>
        <authorList>
            <person name="Boeer T."/>
            <person name="Rosenbaum F."/>
            <person name="Eysell L."/>
            <person name="Mueller V."/>
            <person name="Daniel R."/>
            <person name="Poehlein A."/>
        </authorList>
    </citation>
    <scope>NUCLEOTIDE SEQUENCE [LARGE SCALE GENOMIC DNA]</scope>
    <source>
        <strain evidence="1">DSM 10669</strain>
    </source>
</reference>
<accession>A0ABZ3IEN1</accession>
<keyword evidence="2" id="KW-1185">Reference proteome</keyword>
<evidence type="ECO:0008006" key="3">
    <source>
        <dbReference type="Google" id="ProtNLM"/>
    </source>
</evidence>
<dbReference type="Pfam" id="PF10050">
    <property type="entry name" value="DUF2284"/>
    <property type="match status" value="1"/>
</dbReference>
<sequence>MVHTVTKINSLQIPEFIKKYQNQEKFMAFCKECPNYNTLWSCPPLRIDATQFLQAFNYIYIIGVKVIYDTETIKLANTAEKIKEITTRSLREVKNKLSDKMLSLESEIPDSISLASGGCYLCERCKRRDNLPCKQPEKMRYSLDSFGFDLTAITSELLQIDLKWSKNSLPEYYTLIHALLTKKSLGTRLENIEIY</sequence>
<protein>
    <recommendedName>
        <fullName evidence="3">Metal-binding protein</fullName>
    </recommendedName>
</protein>
<proteinExistence type="predicted"/>
<evidence type="ECO:0000313" key="1">
    <source>
        <dbReference type="EMBL" id="XFO64134.1"/>
    </source>
</evidence>